<feature type="non-terminal residue" evidence="1">
    <location>
        <position position="49"/>
    </location>
</feature>
<proteinExistence type="predicted"/>
<sequence>MTKDIPIKLVNINTKIDSLEIVEDDVEDIKKDIEKGSNNIDYNKDLNCG</sequence>
<comment type="caution">
    <text evidence="1">The sequence shown here is derived from an EMBL/GenBank/DDBJ whole genome shotgun (WGS) entry which is preliminary data.</text>
</comment>
<dbReference type="Proteomes" id="UP000789396">
    <property type="component" value="Unassembled WGS sequence"/>
</dbReference>
<organism evidence="1 2">
    <name type="scientific">Racocetra fulgida</name>
    <dbReference type="NCBI Taxonomy" id="60492"/>
    <lineage>
        <taxon>Eukaryota</taxon>
        <taxon>Fungi</taxon>
        <taxon>Fungi incertae sedis</taxon>
        <taxon>Mucoromycota</taxon>
        <taxon>Glomeromycotina</taxon>
        <taxon>Glomeromycetes</taxon>
        <taxon>Diversisporales</taxon>
        <taxon>Gigasporaceae</taxon>
        <taxon>Racocetra</taxon>
    </lineage>
</organism>
<dbReference type="AlphaFoldDB" id="A0A9N9GLL2"/>
<protein>
    <submittedName>
        <fullName evidence="1">182_t:CDS:1</fullName>
    </submittedName>
</protein>
<name>A0A9N9GLL2_9GLOM</name>
<gene>
    <name evidence="1" type="ORF">RFULGI_LOCUS6963</name>
</gene>
<dbReference type="EMBL" id="CAJVPZ010009573">
    <property type="protein sequence ID" value="CAG8610601.1"/>
    <property type="molecule type" value="Genomic_DNA"/>
</dbReference>
<keyword evidence="2" id="KW-1185">Reference proteome</keyword>
<accession>A0A9N9GLL2</accession>
<evidence type="ECO:0000313" key="2">
    <source>
        <dbReference type="Proteomes" id="UP000789396"/>
    </source>
</evidence>
<reference evidence="1" key="1">
    <citation type="submission" date="2021-06" db="EMBL/GenBank/DDBJ databases">
        <authorList>
            <person name="Kallberg Y."/>
            <person name="Tangrot J."/>
            <person name="Rosling A."/>
        </authorList>
    </citation>
    <scope>NUCLEOTIDE SEQUENCE</scope>
    <source>
        <strain evidence="1">IN212</strain>
    </source>
</reference>
<evidence type="ECO:0000313" key="1">
    <source>
        <dbReference type="EMBL" id="CAG8610601.1"/>
    </source>
</evidence>